<name>A0ABV0SMY1_9TELE</name>
<evidence type="ECO:0000313" key="2">
    <source>
        <dbReference type="EMBL" id="MEQ2221925.1"/>
    </source>
</evidence>
<keyword evidence="3" id="KW-1185">Reference proteome</keyword>
<evidence type="ECO:0000256" key="1">
    <source>
        <dbReference type="SAM" id="MobiDB-lite"/>
    </source>
</evidence>
<comment type="caution">
    <text evidence="2">The sequence shown here is derived from an EMBL/GenBank/DDBJ whole genome shotgun (WGS) entry which is preliminary data.</text>
</comment>
<gene>
    <name evidence="2" type="ORF">ILYODFUR_020677</name>
</gene>
<evidence type="ECO:0000313" key="3">
    <source>
        <dbReference type="Proteomes" id="UP001482620"/>
    </source>
</evidence>
<sequence length="99" mass="11243">MTAGGAVPRNGQHSEGQQQQPPNDPRSIGTRQSRDYRPNLNPYHGYRKPGFVLPHRKQLSHLMQSNTCIQGPCLALFSPFITKGRQRPIQWFPTTYVSL</sequence>
<reference evidence="2 3" key="1">
    <citation type="submission" date="2021-06" db="EMBL/GenBank/DDBJ databases">
        <authorList>
            <person name="Palmer J.M."/>
        </authorList>
    </citation>
    <scope>NUCLEOTIDE SEQUENCE [LARGE SCALE GENOMIC DNA]</scope>
    <source>
        <strain evidence="3">if_2019</strain>
        <tissue evidence="2">Muscle</tissue>
    </source>
</reference>
<accession>A0ABV0SMY1</accession>
<dbReference type="EMBL" id="JAHRIQ010002148">
    <property type="protein sequence ID" value="MEQ2221925.1"/>
    <property type="molecule type" value="Genomic_DNA"/>
</dbReference>
<protein>
    <submittedName>
        <fullName evidence="2">Uncharacterized protein</fullName>
    </submittedName>
</protein>
<feature type="region of interest" description="Disordered" evidence="1">
    <location>
        <begin position="1"/>
        <end position="49"/>
    </location>
</feature>
<dbReference type="Proteomes" id="UP001482620">
    <property type="component" value="Unassembled WGS sequence"/>
</dbReference>
<feature type="compositionally biased region" description="Polar residues" evidence="1">
    <location>
        <begin position="11"/>
        <end position="21"/>
    </location>
</feature>
<proteinExistence type="predicted"/>
<organism evidence="2 3">
    <name type="scientific">Ilyodon furcidens</name>
    <name type="common">goldbreast splitfin</name>
    <dbReference type="NCBI Taxonomy" id="33524"/>
    <lineage>
        <taxon>Eukaryota</taxon>
        <taxon>Metazoa</taxon>
        <taxon>Chordata</taxon>
        <taxon>Craniata</taxon>
        <taxon>Vertebrata</taxon>
        <taxon>Euteleostomi</taxon>
        <taxon>Actinopterygii</taxon>
        <taxon>Neopterygii</taxon>
        <taxon>Teleostei</taxon>
        <taxon>Neoteleostei</taxon>
        <taxon>Acanthomorphata</taxon>
        <taxon>Ovalentaria</taxon>
        <taxon>Atherinomorphae</taxon>
        <taxon>Cyprinodontiformes</taxon>
        <taxon>Goodeidae</taxon>
        <taxon>Ilyodon</taxon>
    </lineage>
</organism>